<evidence type="ECO:0000256" key="3">
    <source>
        <dbReference type="ARBA" id="ARBA00022676"/>
    </source>
</evidence>
<evidence type="ECO:0000313" key="10">
    <source>
        <dbReference type="EMBL" id="CAI2716901.1"/>
    </source>
</evidence>
<feature type="transmembrane region" description="Helical" evidence="8">
    <location>
        <begin position="270"/>
        <end position="291"/>
    </location>
</feature>
<evidence type="ECO:0000256" key="5">
    <source>
        <dbReference type="ARBA" id="ARBA00022692"/>
    </source>
</evidence>
<keyword evidence="3" id="KW-0328">Glycosyltransferase</keyword>
<feature type="transmembrane region" description="Helical" evidence="8">
    <location>
        <begin position="113"/>
        <end position="131"/>
    </location>
</feature>
<evidence type="ECO:0000313" key="11">
    <source>
        <dbReference type="Proteomes" id="UP001157733"/>
    </source>
</evidence>
<keyword evidence="11" id="KW-1185">Reference proteome</keyword>
<feature type="transmembrane region" description="Helical" evidence="8">
    <location>
        <begin position="209"/>
        <end position="227"/>
    </location>
</feature>
<dbReference type="InterPro" id="IPR050297">
    <property type="entry name" value="LipidA_mod_glycosyltrf_83"/>
</dbReference>
<dbReference type="EMBL" id="OX336137">
    <property type="protein sequence ID" value="CAI2716901.1"/>
    <property type="molecule type" value="Genomic_DNA"/>
</dbReference>
<keyword evidence="4" id="KW-0808">Transferase</keyword>
<dbReference type="RefSeq" id="WP_282009886.1">
    <property type="nucleotide sequence ID" value="NZ_OX336137.1"/>
</dbReference>
<evidence type="ECO:0000256" key="8">
    <source>
        <dbReference type="SAM" id="Phobius"/>
    </source>
</evidence>
<dbReference type="Proteomes" id="UP001157733">
    <property type="component" value="Chromosome"/>
</dbReference>
<reference evidence="10 11" key="1">
    <citation type="submission" date="2022-09" db="EMBL/GenBank/DDBJ databases">
        <authorList>
            <person name="Kop L."/>
        </authorList>
    </citation>
    <scope>NUCLEOTIDE SEQUENCE [LARGE SCALE GENOMIC DNA]</scope>
    <source>
        <strain evidence="10 11">347</strain>
    </source>
</reference>
<keyword evidence="5 8" id="KW-0812">Transmembrane</keyword>
<keyword evidence="6 8" id="KW-1133">Transmembrane helix</keyword>
<evidence type="ECO:0000256" key="1">
    <source>
        <dbReference type="ARBA" id="ARBA00004651"/>
    </source>
</evidence>
<dbReference type="PANTHER" id="PTHR33908">
    <property type="entry name" value="MANNOSYLTRANSFERASE YKCB-RELATED"/>
    <property type="match status" value="1"/>
</dbReference>
<evidence type="ECO:0000256" key="7">
    <source>
        <dbReference type="ARBA" id="ARBA00023136"/>
    </source>
</evidence>
<keyword evidence="2" id="KW-1003">Cell membrane</keyword>
<feature type="transmembrane region" description="Helical" evidence="8">
    <location>
        <begin position="12"/>
        <end position="29"/>
    </location>
</feature>
<dbReference type="PANTHER" id="PTHR33908:SF11">
    <property type="entry name" value="MEMBRANE PROTEIN"/>
    <property type="match status" value="1"/>
</dbReference>
<dbReference type="Pfam" id="PF13231">
    <property type="entry name" value="PMT_2"/>
    <property type="match status" value="1"/>
</dbReference>
<evidence type="ECO:0000256" key="6">
    <source>
        <dbReference type="ARBA" id="ARBA00022989"/>
    </source>
</evidence>
<feature type="transmembrane region" description="Helical" evidence="8">
    <location>
        <begin position="85"/>
        <end position="106"/>
    </location>
</feature>
<comment type="subcellular location">
    <subcellularLocation>
        <location evidence="1">Cell membrane</location>
        <topology evidence="1">Multi-pass membrane protein</topology>
    </subcellularLocation>
</comment>
<evidence type="ECO:0000256" key="2">
    <source>
        <dbReference type="ARBA" id="ARBA00022475"/>
    </source>
</evidence>
<protein>
    <submittedName>
        <fullName evidence="10">PMT_2 domain-containing protein</fullName>
    </submittedName>
</protein>
<evidence type="ECO:0000259" key="9">
    <source>
        <dbReference type="Pfam" id="PF13231"/>
    </source>
</evidence>
<organism evidence="10 11">
    <name type="scientific">Nitrospina watsonii</name>
    <dbReference type="NCBI Taxonomy" id="1323948"/>
    <lineage>
        <taxon>Bacteria</taxon>
        <taxon>Pseudomonadati</taxon>
        <taxon>Nitrospinota/Tectimicrobiota group</taxon>
        <taxon>Nitrospinota</taxon>
        <taxon>Nitrospinia</taxon>
        <taxon>Nitrospinales</taxon>
        <taxon>Nitrospinaceae</taxon>
        <taxon>Nitrospina</taxon>
    </lineage>
</organism>
<proteinExistence type="predicted"/>
<feature type="transmembrane region" description="Helical" evidence="8">
    <location>
        <begin position="298"/>
        <end position="319"/>
    </location>
</feature>
<feature type="transmembrane region" description="Helical" evidence="8">
    <location>
        <begin position="171"/>
        <end position="197"/>
    </location>
</feature>
<feature type="transmembrane region" description="Helical" evidence="8">
    <location>
        <begin position="357"/>
        <end position="378"/>
    </location>
</feature>
<gene>
    <name evidence="10" type="ORF">NSPWAT_0041</name>
</gene>
<evidence type="ECO:0000256" key="4">
    <source>
        <dbReference type="ARBA" id="ARBA00022679"/>
    </source>
</evidence>
<keyword evidence="7 8" id="KW-0472">Membrane</keyword>
<feature type="transmembrane region" description="Helical" evidence="8">
    <location>
        <begin position="325"/>
        <end position="345"/>
    </location>
</feature>
<feature type="domain" description="Glycosyltransferase RgtA/B/C/D-like" evidence="9">
    <location>
        <begin position="67"/>
        <end position="219"/>
    </location>
</feature>
<name>A0ABM9H9U7_9BACT</name>
<sequence>MQKTSLRPHPKEILALITLTALYAVTRLHDLTRLPMFSDEAIYIHWAQIILSDPDQLLIPLTDGKQPLFMWLNVVTLALFEDPLVAGRMVSVLAGWASMWGVYLIGRDLFRRRVGAVAALLYALIPYTLFFDRLALTDSLLTAFGVWSLRWALHIALETREPVTAFRVLGVLWGLALWTKASALLLLPVPVLIFLFWQVHKRPGFWMQLGVAVAIPLLMNLFIHYLGPAVRVPGRLPFLHHLGYFIPVEDLVRFPVMIWLRNLWVTHEFFATYMTAPLAVLFVVGLVPLIRHKDRRELALWSAFFFPALGIVLVAQGFFSRYFLPMIPAVLLIVAVTADRLAVSIPKRLQARASGSPALQTGVLAVLVLSLSAAAAVWDAKLLRDPKTAPLHELDRLLYVEGMNSGYGVKEAAQYLKAEAAKNKAQRGYEMYLMVPPLPGNPAEGISVYLFGDPNVIVVPAFWWPEKPLLPDSNHFTRRPSIYELFPRVRRHAHLLDFAFFIYPNTTYPQERFLQVNPTFHKAWTHPKPDGKHAVDLFQNFTKKLELDLPTLGRR</sequence>
<accession>A0ABM9H9U7</accession>
<dbReference type="InterPro" id="IPR038731">
    <property type="entry name" value="RgtA/B/C-like"/>
</dbReference>